<keyword evidence="4 9" id="KW-0547">Nucleotide-binding</keyword>
<dbReference type="Pfam" id="PF00733">
    <property type="entry name" value="Asn_synthase"/>
    <property type="match status" value="1"/>
</dbReference>
<evidence type="ECO:0000256" key="4">
    <source>
        <dbReference type="ARBA" id="ARBA00022741"/>
    </source>
</evidence>
<feature type="binding site" evidence="9">
    <location>
        <begin position="372"/>
        <end position="373"/>
    </location>
    <ligand>
        <name>ATP</name>
        <dbReference type="ChEBI" id="CHEBI:30616"/>
    </ligand>
</feature>
<dbReference type="PANTHER" id="PTHR43284">
    <property type="entry name" value="ASPARAGINE SYNTHETASE (GLUTAMINE-HYDROLYZING)"/>
    <property type="match status" value="1"/>
</dbReference>
<evidence type="ECO:0000256" key="3">
    <source>
        <dbReference type="ARBA" id="ARBA00012737"/>
    </source>
</evidence>
<dbReference type="GO" id="GO:0004066">
    <property type="term" value="F:asparagine synthase (glutamine-hydrolyzing) activity"/>
    <property type="evidence" value="ECO:0007669"/>
    <property type="project" value="UniProtKB-EC"/>
</dbReference>
<feature type="active site" description="For GATase activity" evidence="8">
    <location>
        <position position="2"/>
    </location>
</feature>
<dbReference type="Gene3D" id="3.60.20.10">
    <property type="entry name" value="Glutamine Phosphoribosylpyrophosphate, subunit 1, domain 1"/>
    <property type="match status" value="1"/>
</dbReference>
<dbReference type="PANTHER" id="PTHR43284:SF1">
    <property type="entry name" value="ASPARAGINE SYNTHETASE"/>
    <property type="match status" value="1"/>
</dbReference>
<feature type="domain" description="Glutamine amidotransferase type-2" evidence="11">
    <location>
        <begin position="2"/>
        <end position="219"/>
    </location>
</feature>
<dbReference type="Pfam" id="PF13537">
    <property type="entry name" value="GATase_7"/>
    <property type="match status" value="1"/>
</dbReference>
<keyword evidence="8" id="KW-0061">Asparagine biosynthesis</keyword>
<dbReference type="GO" id="GO:0005524">
    <property type="term" value="F:ATP binding"/>
    <property type="evidence" value="ECO:0007669"/>
    <property type="project" value="UniProtKB-KW"/>
</dbReference>
<dbReference type="CDD" id="cd01991">
    <property type="entry name" value="Asn_synthase_B_C"/>
    <property type="match status" value="1"/>
</dbReference>
<comment type="catalytic activity">
    <reaction evidence="7">
        <text>L-aspartate + L-glutamine + ATP + H2O = L-asparagine + L-glutamate + AMP + diphosphate + H(+)</text>
        <dbReference type="Rhea" id="RHEA:12228"/>
        <dbReference type="ChEBI" id="CHEBI:15377"/>
        <dbReference type="ChEBI" id="CHEBI:15378"/>
        <dbReference type="ChEBI" id="CHEBI:29985"/>
        <dbReference type="ChEBI" id="CHEBI:29991"/>
        <dbReference type="ChEBI" id="CHEBI:30616"/>
        <dbReference type="ChEBI" id="CHEBI:33019"/>
        <dbReference type="ChEBI" id="CHEBI:58048"/>
        <dbReference type="ChEBI" id="CHEBI:58359"/>
        <dbReference type="ChEBI" id="CHEBI:456215"/>
        <dbReference type="EC" id="6.3.5.4"/>
    </reaction>
</comment>
<dbReference type="GO" id="GO:0005829">
    <property type="term" value="C:cytosol"/>
    <property type="evidence" value="ECO:0007669"/>
    <property type="project" value="TreeGrafter"/>
</dbReference>
<evidence type="ECO:0000256" key="10">
    <source>
        <dbReference type="PIRSR" id="PIRSR001589-3"/>
    </source>
</evidence>
<dbReference type="InterPro" id="IPR051786">
    <property type="entry name" value="ASN_synthetase/amidase"/>
</dbReference>
<dbReference type="Proteomes" id="UP000231658">
    <property type="component" value="Unassembled WGS sequence"/>
</dbReference>
<feature type="binding site" evidence="9">
    <location>
        <position position="299"/>
    </location>
    <ligand>
        <name>ATP</name>
        <dbReference type="ChEBI" id="CHEBI:30616"/>
    </ligand>
</feature>
<keyword evidence="12" id="KW-0436">Ligase</keyword>
<evidence type="ECO:0000313" key="12">
    <source>
        <dbReference type="EMBL" id="SCA56257.1"/>
    </source>
</evidence>
<dbReference type="NCBIfam" id="TIGR01536">
    <property type="entry name" value="asn_synth_AEB"/>
    <property type="match status" value="1"/>
</dbReference>
<keyword evidence="5 9" id="KW-0067">ATP-binding</keyword>
<reference evidence="12 13" key="1">
    <citation type="submission" date="2016-07" db="EMBL/GenBank/DDBJ databases">
        <authorList>
            <person name="Lefevre C.T."/>
        </authorList>
    </citation>
    <scope>NUCLEOTIDE SEQUENCE [LARGE SCALE GENOMIC DNA]</scope>
    <source>
        <strain evidence="12">PR1</strain>
    </source>
</reference>
<dbReference type="CDD" id="cd00712">
    <property type="entry name" value="AsnB"/>
    <property type="match status" value="1"/>
</dbReference>
<feature type="binding site" evidence="9">
    <location>
        <position position="105"/>
    </location>
    <ligand>
        <name>L-glutamine</name>
        <dbReference type="ChEBI" id="CHEBI:58359"/>
    </ligand>
</feature>
<organism evidence="12 13">
    <name type="scientific">Candidatus Terasakiella magnetica</name>
    <dbReference type="NCBI Taxonomy" id="1867952"/>
    <lineage>
        <taxon>Bacteria</taxon>
        <taxon>Pseudomonadati</taxon>
        <taxon>Pseudomonadota</taxon>
        <taxon>Alphaproteobacteria</taxon>
        <taxon>Rhodospirillales</taxon>
        <taxon>Terasakiellaceae</taxon>
        <taxon>Terasakiella</taxon>
    </lineage>
</organism>
<dbReference type="SUPFAM" id="SSF52402">
    <property type="entry name" value="Adenine nucleotide alpha hydrolases-like"/>
    <property type="match status" value="1"/>
</dbReference>
<evidence type="ECO:0000256" key="8">
    <source>
        <dbReference type="PIRSR" id="PIRSR001589-1"/>
    </source>
</evidence>
<keyword evidence="13" id="KW-1185">Reference proteome</keyword>
<proteinExistence type="inferred from homology"/>
<keyword evidence="8" id="KW-0028">Amino-acid biosynthesis</keyword>
<evidence type="ECO:0000256" key="5">
    <source>
        <dbReference type="ARBA" id="ARBA00022840"/>
    </source>
</evidence>
<evidence type="ECO:0000256" key="6">
    <source>
        <dbReference type="ARBA" id="ARBA00022962"/>
    </source>
</evidence>
<comment type="similarity">
    <text evidence="2">Belongs to the asparagine synthetase family.</text>
</comment>
<dbReference type="Gene3D" id="3.40.50.620">
    <property type="entry name" value="HUPs"/>
    <property type="match status" value="1"/>
</dbReference>
<comment type="pathway">
    <text evidence="1">Amino-acid biosynthesis; L-asparagine biosynthesis; L-asparagine from L-aspartate (L-Gln route): step 1/1.</text>
</comment>
<dbReference type="PIRSF" id="PIRSF001589">
    <property type="entry name" value="Asn_synthetase_glu-h"/>
    <property type="match status" value="1"/>
</dbReference>
<sequence length="644" mass="73451">MCGIAGLIDLKAQTSTEELSQLTKRMTDTLYHRGPDGGDVWVDGENGIGLGHRRLAIIDLSQAGHQPMTSYDGRFVIVYNGEVYNANDLRPELEAAGYQFNGHSDTEVIVNGFAHWGVKATIEKLIGMFAIAAWDKKEKTFYLVRDRVGIKPLYWAETTNSFLFGSELKALYQHPDCPKEFNRNAIASYLRHNYIPAPLSVFQNIQKLMPGHFLVRNHQGEQKIESFWSLDNVITQNQKFAGSETEAIDQLEDLLKDAVGRRMISDVPLGAFLSGGIDSSTVAALMQQQSDKAIRTFSIGFEEAGYNEAIHAKEVAKHIGTDHTELYVTPSEARDVIPKIADYYDEPFSDSSQIPTYLVSKMTKDHVTVALSGDGGDELFAGYTRYFVGQKLGKHLYSTPKSFRQLGVKLIHSMSPNTWDKIFKIIPERKRPSLPGDKLYKLAKVMDGTKNDFYRRLVSHWDQPENIVLNGKEETDLIWNKDLKGITPDFIDQMQYLDTLTYLPDDILTKVDRASMAVSLEARVPLLDHRLIEYAWSLPQSMKIKDGQGKWALRQVLYRHIPKDLIERPKMGFAVPIDQWLRGPLRDWAEDLLNPQALEETGIFNSAPIQEKWNEHQSGQRNLQYHLWDILMFQSWYRKWMENG</sequence>
<dbReference type="AlphaFoldDB" id="A0A1C3RG32"/>
<gene>
    <name evidence="12" type="ORF">MTBPR1_20105</name>
</gene>
<dbReference type="RefSeq" id="WP_069186934.1">
    <property type="nucleotide sequence ID" value="NZ_FLYE01000012.1"/>
</dbReference>
<evidence type="ECO:0000259" key="11">
    <source>
        <dbReference type="PROSITE" id="PS51278"/>
    </source>
</evidence>
<evidence type="ECO:0000256" key="7">
    <source>
        <dbReference type="ARBA" id="ARBA00048741"/>
    </source>
</evidence>
<dbReference type="InterPro" id="IPR033738">
    <property type="entry name" value="AsnB_N"/>
</dbReference>
<dbReference type="STRING" id="1867952.MTBPR1_20105"/>
<dbReference type="InterPro" id="IPR006426">
    <property type="entry name" value="Asn_synth_AEB"/>
</dbReference>
<evidence type="ECO:0000313" key="13">
    <source>
        <dbReference type="Proteomes" id="UP000231658"/>
    </source>
</evidence>
<evidence type="ECO:0000256" key="2">
    <source>
        <dbReference type="ARBA" id="ARBA00005752"/>
    </source>
</evidence>
<accession>A0A1C3RG32</accession>
<dbReference type="EC" id="6.3.5.4" evidence="3"/>
<evidence type="ECO:0000256" key="1">
    <source>
        <dbReference type="ARBA" id="ARBA00005187"/>
    </source>
</evidence>
<name>A0A1C3RG32_9PROT</name>
<evidence type="ECO:0000256" key="9">
    <source>
        <dbReference type="PIRSR" id="PIRSR001589-2"/>
    </source>
</evidence>
<dbReference type="PROSITE" id="PS51278">
    <property type="entry name" value="GATASE_TYPE_2"/>
    <property type="match status" value="1"/>
</dbReference>
<dbReference type="GO" id="GO:0006529">
    <property type="term" value="P:asparagine biosynthetic process"/>
    <property type="evidence" value="ECO:0007669"/>
    <property type="project" value="UniProtKB-KW"/>
</dbReference>
<dbReference type="OrthoDB" id="9763290at2"/>
<dbReference type="InterPro" id="IPR001962">
    <property type="entry name" value="Asn_synthase"/>
</dbReference>
<feature type="site" description="Important for beta-aspartyl-AMP intermediate formation" evidence="10">
    <location>
        <position position="374"/>
    </location>
</feature>
<dbReference type="SUPFAM" id="SSF56235">
    <property type="entry name" value="N-terminal nucleophile aminohydrolases (Ntn hydrolases)"/>
    <property type="match status" value="1"/>
</dbReference>
<dbReference type="EMBL" id="FLYE01000012">
    <property type="protein sequence ID" value="SCA56257.1"/>
    <property type="molecule type" value="Genomic_DNA"/>
</dbReference>
<dbReference type="InterPro" id="IPR014729">
    <property type="entry name" value="Rossmann-like_a/b/a_fold"/>
</dbReference>
<dbReference type="InterPro" id="IPR017932">
    <property type="entry name" value="GATase_2_dom"/>
</dbReference>
<protein>
    <recommendedName>
        <fullName evidence="3">asparagine synthase (glutamine-hydrolyzing)</fullName>
        <ecNumber evidence="3">6.3.5.4</ecNumber>
    </recommendedName>
</protein>
<keyword evidence="6 8" id="KW-0315">Glutamine amidotransferase</keyword>
<dbReference type="InterPro" id="IPR029055">
    <property type="entry name" value="Ntn_hydrolases_N"/>
</dbReference>